<keyword evidence="1" id="KW-1133">Transmembrane helix</keyword>
<reference evidence="2" key="2">
    <citation type="journal article" date="2015" name="Fish Shellfish Immunol.">
        <title>Early steps in the European eel (Anguilla anguilla)-Vibrio vulnificus interaction in the gills: Role of the RtxA13 toxin.</title>
        <authorList>
            <person name="Callol A."/>
            <person name="Pajuelo D."/>
            <person name="Ebbesson L."/>
            <person name="Teles M."/>
            <person name="MacKenzie S."/>
            <person name="Amaro C."/>
        </authorList>
    </citation>
    <scope>NUCLEOTIDE SEQUENCE</scope>
</reference>
<dbReference type="EMBL" id="GBXM01018703">
    <property type="protein sequence ID" value="JAH89874.1"/>
    <property type="molecule type" value="Transcribed_RNA"/>
</dbReference>
<accession>A0A0E9WHK8</accession>
<reference evidence="2" key="1">
    <citation type="submission" date="2014-11" db="EMBL/GenBank/DDBJ databases">
        <authorList>
            <person name="Amaro Gonzalez C."/>
        </authorList>
    </citation>
    <scope>NUCLEOTIDE SEQUENCE</scope>
</reference>
<name>A0A0E9WHK8_ANGAN</name>
<proteinExistence type="predicted"/>
<sequence>MKCVRGQSWPKSRTHPPQPQHLIPVPPRFHPVCFPACLLLCNPWLIFFFFLSLMPKYY</sequence>
<keyword evidence="1" id="KW-0812">Transmembrane</keyword>
<dbReference type="AlphaFoldDB" id="A0A0E9WHK8"/>
<evidence type="ECO:0000313" key="2">
    <source>
        <dbReference type="EMBL" id="JAH89874.1"/>
    </source>
</evidence>
<evidence type="ECO:0000256" key="1">
    <source>
        <dbReference type="SAM" id="Phobius"/>
    </source>
</evidence>
<organism evidence="2">
    <name type="scientific">Anguilla anguilla</name>
    <name type="common">European freshwater eel</name>
    <name type="synonym">Muraena anguilla</name>
    <dbReference type="NCBI Taxonomy" id="7936"/>
    <lineage>
        <taxon>Eukaryota</taxon>
        <taxon>Metazoa</taxon>
        <taxon>Chordata</taxon>
        <taxon>Craniata</taxon>
        <taxon>Vertebrata</taxon>
        <taxon>Euteleostomi</taxon>
        <taxon>Actinopterygii</taxon>
        <taxon>Neopterygii</taxon>
        <taxon>Teleostei</taxon>
        <taxon>Anguilliformes</taxon>
        <taxon>Anguillidae</taxon>
        <taxon>Anguilla</taxon>
    </lineage>
</organism>
<keyword evidence="1" id="KW-0472">Membrane</keyword>
<feature type="transmembrane region" description="Helical" evidence="1">
    <location>
        <begin position="29"/>
        <end position="53"/>
    </location>
</feature>
<protein>
    <submittedName>
        <fullName evidence="2">Uncharacterized protein</fullName>
    </submittedName>
</protein>